<evidence type="ECO:0000256" key="1">
    <source>
        <dbReference type="SAM" id="SignalP"/>
    </source>
</evidence>
<dbReference type="SUPFAM" id="SSF50156">
    <property type="entry name" value="PDZ domain-like"/>
    <property type="match status" value="1"/>
</dbReference>
<dbReference type="Gene3D" id="2.30.42.10">
    <property type="match status" value="1"/>
</dbReference>
<sequence length="615" mass="69417">MRNTALALLMSLAFTMAYAQGDSYKVNIDLTATADDKVPVTVYPPASTAPAVEYHMAKIVPGTYSISDFGRFVSEFKAFDAGGNELEVEQLSTNRWKITNNDLSKITYRVDDTWDQFDGYGDNIVFEPGGTNIDGEEQVYVMNTFGFVGYIDGEKFKPYEVTVSHPENIYGATALKKEEKNATTDVYFADDFNFLADGPIMYSEPDTITRQIANAEVLVAVYSPNKALSAQEVMDNVYDLMEAQASYLGGQLPVDRYAYLIYLNDQPTLSGSMGALEHSYSSVYSLPEAGADRIGQTVRDVAAHEFFHIVTPLNIHSKEIGEFNYIEPEMSKHLWLYEGVTEYASMHVQVKYNLYGPEKFLEEIQEKLRIADKFPNVSFTEMSEQILDPEYEPMYVNVYYKGALIAMCLDLHIIKYSDGKKDLQWLMQELAKKYGKEVSFDDDELFDVIEALTYPEVREFLDTYVAGDQPLPIEEVLSWAGIEYIAERKVKEISMGNINLNINADRQIIIEGLDNANEFAVAMGYQVGDVILEINGEDFSLANAQAVIDDYKANTKPGDKIKVTVLREKKGKLKKKKLKAKAIEIEKSENHFLEFAEEPSESQYKILQSWIVAGK</sequence>
<dbReference type="Pfam" id="PF17899">
    <property type="entry name" value="Peptidase_M61_N"/>
    <property type="match status" value="1"/>
</dbReference>
<dbReference type="Gene3D" id="1.10.390.10">
    <property type="entry name" value="Neutral Protease Domain 2"/>
    <property type="match status" value="1"/>
</dbReference>
<dbReference type="GO" id="GO:0008237">
    <property type="term" value="F:metallopeptidase activity"/>
    <property type="evidence" value="ECO:0007669"/>
    <property type="project" value="UniProtKB-KW"/>
</dbReference>
<keyword evidence="3" id="KW-0482">Metalloprotease</keyword>
<comment type="caution">
    <text evidence="3">The sequence shown here is derived from an EMBL/GenBank/DDBJ whole genome shotgun (WGS) entry which is preliminary data.</text>
</comment>
<evidence type="ECO:0000313" key="4">
    <source>
        <dbReference type="Proteomes" id="UP000256779"/>
    </source>
</evidence>
<evidence type="ECO:0000259" key="2">
    <source>
        <dbReference type="PROSITE" id="PS50106"/>
    </source>
</evidence>
<protein>
    <submittedName>
        <fullName evidence="3">Putative metalloprotease with PDZ domain</fullName>
    </submittedName>
</protein>
<dbReference type="OrthoDB" id="9778516at2"/>
<dbReference type="Pfam" id="PF05299">
    <property type="entry name" value="Peptidase_M61"/>
    <property type="match status" value="1"/>
</dbReference>
<dbReference type="AlphaFoldDB" id="A0A3D9L0A1"/>
<evidence type="ECO:0000313" key="3">
    <source>
        <dbReference type="EMBL" id="RED94614.1"/>
    </source>
</evidence>
<dbReference type="GO" id="GO:0006508">
    <property type="term" value="P:proteolysis"/>
    <property type="evidence" value="ECO:0007669"/>
    <property type="project" value="UniProtKB-KW"/>
</dbReference>
<dbReference type="SUPFAM" id="SSF55486">
    <property type="entry name" value="Metalloproteases ('zincins'), catalytic domain"/>
    <property type="match status" value="1"/>
</dbReference>
<dbReference type="Gene3D" id="2.60.40.3650">
    <property type="match status" value="1"/>
</dbReference>
<dbReference type="InterPro" id="IPR027268">
    <property type="entry name" value="Peptidase_M4/M1_CTD_sf"/>
</dbReference>
<accession>A0A3D9L0A1</accession>
<keyword evidence="1" id="KW-0732">Signal</keyword>
<name>A0A3D9L0A1_MARFU</name>
<dbReference type="InterPro" id="IPR040756">
    <property type="entry name" value="Peptidase_M61_N"/>
</dbReference>
<gene>
    <name evidence="3" type="ORF">C7460_1209</name>
</gene>
<keyword evidence="3" id="KW-0645">Protease</keyword>
<dbReference type="InterPro" id="IPR036034">
    <property type="entry name" value="PDZ_sf"/>
</dbReference>
<dbReference type="InterPro" id="IPR007963">
    <property type="entry name" value="Peptidase_M61_catalytic"/>
</dbReference>
<keyword evidence="4" id="KW-1185">Reference proteome</keyword>
<feature type="signal peptide" evidence="1">
    <location>
        <begin position="1"/>
        <end position="19"/>
    </location>
</feature>
<dbReference type="InterPro" id="IPR001478">
    <property type="entry name" value="PDZ"/>
</dbReference>
<feature type="domain" description="PDZ" evidence="2">
    <location>
        <begin position="487"/>
        <end position="550"/>
    </location>
</feature>
<proteinExistence type="predicted"/>
<keyword evidence="3" id="KW-0378">Hydrolase</keyword>
<feature type="chain" id="PRO_5017536122" evidence="1">
    <location>
        <begin position="20"/>
        <end position="615"/>
    </location>
</feature>
<organism evidence="3 4">
    <name type="scientific">Marinoscillum furvescens DSM 4134</name>
    <dbReference type="NCBI Taxonomy" id="1122208"/>
    <lineage>
        <taxon>Bacteria</taxon>
        <taxon>Pseudomonadati</taxon>
        <taxon>Bacteroidota</taxon>
        <taxon>Cytophagia</taxon>
        <taxon>Cytophagales</taxon>
        <taxon>Reichenbachiellaceae</taxon>
        <taxon>Marinoscillum</taxon>
    </lineage>
</organism>
<reference evidence="3 4" key="1">
    <citation type="submission" date="2018-07" db="EMBL/GenBank/DDBJ databases">
        <title>Genomic Encyclopedia of Type Strains, Phase IV (KMG-IV): sequencing the most valuable type-strain genomes for metagenomic binning, comparative biology and taxonomic classification.</title>
        <authorList>
            <person name="Goeker M."/>
        </authorList>
    </citation>
    <scope>NUCLEOTIDE SEQUENCE [LARGE SCALE GENOMIC DNA]</scope>
    <source>
        <strain evidence="3 4">DSM 4134</strain>
    </source>
</reference>
<dbReference type="PROSITE" id="PS50106">
    <property type="entry name" value="PDZ"/>
    <property type="match status" value="1"/>
</dbReference>
<dbReference type="EMBL" id="QREG01000020">
    <property type="protein sequence ID" value="RED94614.1"/>
    <property type="molecule type" value="Genomic_DNA"/>
</dbReference>
<dbReference type="RefSeq" id="WP_115869497.1">
    <property type="nucleotide sequence ID" value="NZ_QREG01000020.1"/>
</dbReference>
<dbReference type="Proteomes" id="UP000256779">
    <property type="component" value="Unassembled WGS sequence"/>
</dbReference>